<dbReference type="InterPro" id="IPR001940">
    <property type="entry name" value="Peptidase_S1C"/>
</dbReference>
<organism evidence="7 8">
    <name type="scientific">Tetradesmus obliquus</name>
    <name type="common">Green alga</name>
    <name type="synonym">Acutodesmus obliquus</name>
    <dbReference type="NCBI Taxonomy" id="3088"/>
    <lineage>
        <taxon>Eukaryota</taxon>
        <taxon>Viridiplantae</taxon>
        <taxon>Chlorophyta</taxon>
        <taxon>core chlorophytes</taxon>
        <taxon>Chlorophyceae</taxon>
        <taxon>CS clade</taxon>
        <taxon>Sphaeropleales</taxon>
        <taxon>Scenedesmaceae</taxon>
        <taxon>Tetradesmus</taxon>
    </lineage>
</organism>
<evidence type="ECO:0000256" key="1">
    <source>
        <dbReference type="ARBA" id="ARBA00010541"/>
    </source>
</evidence>
<dbReference type="Gene3D" id="2.40.10.10">
    <property type="entry name" value="Trypsin-like serine proteases"/>
    <property type="match status" value="2"/>
</dbReference>
<dbReference type="Gene3D" id="2.30.42.10">
    <property type="match status" value="1"/>
</dbReference>
<dbReference type="AlphaFoldDB" id="A0A383VQE8"/>
<evidence type="ECO:0000313" key="8">
    <source>
        <dbReference type="Proteomes" id="UP000256970"/>
    </source>
</evidence>
<dbReference type="Pfam" id="PF13180">
    <property type="entry name" value="PDZ_2"/>
    <property type="match status" value="1"/>
</dbReference>
<dbReference type="SUPFAM" id="SSF50156">
    <property type="entry name" value="PDZ domain-like"/>
    <property type="match status" value="1"/>
</dbReference>
<dbReference type="STRING" id="3088.A0A383VQE8"/>
<dbReference type="PANTHER" id="PTHR43343:SF2">
    <property type="entry name" value="PDZ DOMAIN-CONTAINING PROTEIN"/>
    <property type="match status" value="1"/>
</dbReference>
<dbReference type="InterPro" id="IPR043504">
    <property type="entry name" value="Peptidase_S1_PA_chymotrypsin"/>
</dbReference>
<evidence type="ECO:0000313" key="7">
    <source>
        <dbReference type="EMBL" id="SZX67069.1"/>
    </source>
</evidence>
<keyword evidence="3" id="KW-0378">Hydrolase</keyword>
<dbReference type="PANTHER" id="PTHR43343">
    <property type="entry name" value="PEPTIDASE S12"/>
    <property type="match status" value="1"/>
</dbReference>
<reference evidence="7 8" key="1">
    <citation type="submission" date="2016-10" db="EMBL/GenBank/DDBJ databases">
        <authorList>
            <person name="Cai Z."/>
        </authorList>
    </citation>
    <scope>NUCLEOTIDE SEQUENCE [LARGE SCALE GENOMIC DNA]</scope>
</reference>
<dbReference type="EMBL" id="FNXT01000768">
    <property type="protein sequence ID" value="SZX67069.1"/>
    <property type="molecule type" value="Genomic_DNA"/>
</dbReference>
<dbReference type="GO" id="GO:0006508">
    <property type="term" value="P:proteolysis"/>
    <property type="evidence" value="ECO:0007669"/>
    <property type="project" value="UniProtKB-KW"/>
</dbReference>
<gene>
    <name evidence="7" type="ORF">BQ4739_LOCUS7494</name>
</gene>
<protein>
    <recommendedName>
        <fullName evidence="6">PDZ domain-containing protein</fullName>
    </recommendedName>
</protein>
<dbReference type="CDD" id="cd00990">
    <property type="entry name" value="cpPDZ_AtDEGP1-like"/>
    <property type="match status" value="1"/>
</dbReference>
<dbReference type="Proteomes" id="UP000256970">
    <property type="component" value="Unassembled WGS sequence"/>
</dbReference>
<feature type="compositionally biased region" description="Polar residues" evidence="5">
    <location>
        <begin position="41"/>
        <end position="51"/>
    </location>
</feature>
<evidence type="ECO:0000259" key="6">
    <source>
        <dbReference type="PROSITE" id="PS50106"/>
    </source>
</evidence>
<dbReference type="InterPro" id="IPR051201">
    <property type="entry name" value="Chloro_Bact_Ser_Proteases"/>
</dbReference>
<keyword evidence="8" id="KW-1185">Reference proteome</keyword>
<dbReference type="GO" id="GO:0004252">
    <property type="term" value="F:serine-type endopeptidase activity"/>
    <property type="evidence" value="ECO:0007669"/>
    <property type="project" value="InterPro"/>
</dbReference>
<keyword evidence="2" id="KW-0645">Protease</keyword>
<dbReference type="InterPro" id="IPR039382">
    <property type="entry name" value="DEGP1/8_PDZ_dom"/>
</dbReference>
<dbReference type="FunFam" id="2.40.10.10:FF:000001">
    <property type="entry name" value="Periplasmic serine protease DegS"/>
    <property type="match status" value="1"/>
</dbReference>
<keyword evidence="4" id="KW-0720">Serine protease</keyword>
<evidence type="ECO:0000256" key="5">
    <source>
        <dbReference type="SAM" id="MobiDB-lite"/>
    </source>
</evidence>
<dbReference type="PRINTS" id="PR00834">
    <property type="entry name" value="PROTEASES2C"/>
</dbReference>
<dbReference type="SUPFAM" id="SSF50494">
    <property type="entry name" value="Trypsin-like serine proteases"/>
    <property type="match status" value="1"/>
</dbReference>
<dbReference type="InterPro" id="IPR009003">
    <property type="entry name" value="Peptidase_S1_PA"/>
</dbReference>
<proteinExistence type="inferred from homology"/>
<dbReference type="InterPro" id="IPR036034">
    <property type="entry name" value="PDZ_sf"/>
</dbReference>
<sequence>MLRRSTPSSGATRLQSCTSTQIRAHSRPPAVRDSSKPSRCLQDSRTSSREQQPLHVVLTSIAAAAAVTLSSLLGPEVALLGPGAAAAQPRMTPDEKVTIDIFKRSTPSVVNVTNLTARRDAFTMNMLEIPQGAGSGFIWDEAGHVITNYHVITDASDIQVTFMGGAEYSAKVIGVDQDKDVAVLQDKDVAVLQIGVDADKNAPPEGMLKALPRCSNSSDLLVGQKLFAIGNPFGLDHTLTTGVVSGTGREIASISGRPIQDVIQTDAAINPGNSGGPLLDSGGCLIGINTAIYSPSGANSGVGFAIPVDVVKSSVEQIIAFGKVVRPILGISFAPDQSSEQLGVKGILVLNAREGGPAWRAGIRGTSRDEYGRLVLGDIITAVNGAKVRNSSDLYKVLDKATVGQSLDIEVLRGNAKEHVTAVLEANA</sequence>
<evidence type="ECO:0000256" key="2">
    <source>
        <dbReference type="ARBA" id="ARBA00022670"/>
    </source>
</evidence>
<evidence type="ECO:0000256" key="3">
    <source>
        <dbReference type="ARBA" id="ARBA00022801"/>
    </source>
</evidence>
<accession>A0A383VQE8</accession>
<feature type="domain" description="PDZ" evidence="6">
    <location>
        <begin position="318"/>
        <end position="415"/>
    </location>
</feature>
<feature type="region of interest" description="Disordered" evidence="5">
    <location>
        <begin position="1"/>
        <end position="51"/>
    </location>
</feature>
<name>A0A383VQE8_TETOB</name>
<dbReference type="SMART" id="SM00228">
    <property type="entry name" value="PDZ"/>
    <property type="match status" value="1"/>
</dbReference>
<evidence type="ECO:0000256" key="4">
    <source>
        <dbReference type="ARBA" id="ARBA00022825"/>
    </source>
</evidence>
<feature type="compositionally biased region" description="Polar residues" evidence="5">
    <location>
        <begin position="1"/>
        <end position="23"/>
    </location>
</feature>
<comment type="similarity">
    <text evidence="1">Belongs to the peptidase S1C family.</text>
</comment>
<dbReference type="PROSITE" id="PS50106">
    <property type="entry name" value="PDZ"/>
    <property type="match status" value="1"/>
</dbReference>
<dbReference type="Pfam" id="PF13365">
    <property type="entry name" value="Trypsin_2"/>
    <property type="match status" value="1"/>
</dbReference>
<dbReference type="InterPro" id="IPR001478">
    <property type="entry name" value="PDZ"/>
</dbReference>